<dbReference type="EMBL" id="CP155447">
    <property type="protein sequence ID" value="XBH04181.1"/>
    <property type="molecule type" value="Genomic_DNA"/>
</dbReference>
<protein>
    <submittedName>
        <fullName evidence="3">OmpA family protein</fullName>
    </submittedName>
</protein>
<dbReference type="CDD" id="cd07185">
    <property type="entry name" value="OmpA_C-like"/>
    <property type="match status" value="1"/>
</dbReference>
<dbReference type="PANTHER" id="PTHR33371:SF4">
    <property type="entry name" value="INTERMEMBRANE PHOSPHOLIPID TRANSPORT SYSTEM BINDING PROTEIN MLAD"/>
    <property type="match status" value="1"/>
</dbReference>
<sequence length="371" mass="40707">MNREIGRWRALANAGFALAILTLAGFGMAQVASRQWRIQKTFRVHVDFATIGGLGVGQRVRIQGIDAGVVEDAVPPRAPGQPVHLVLRLDERLRPLVRSDAIARIVTEGVVGSKVIEIAPGRPDAPPLPATGLIAAERPLEMNDLLQEARKSLGRVDAVAEAAAQGLGEINLIAATIRKGEGSLGKFVQDEEAYQKLLALSSRGERTLNDVEENLAALKRTWPLSRYFNDRSFFDRDRVLYHPGAERESQVIHEADLFEPGRAVLTSQGRTRLDGIAGWFKSVRRPSSEVVIAAFTDRDRDQELAQILTQEQADAVRRYLVEKHAIQSTGWFGSRKVAAVGFGGQVPSPLTEIAGNQPPRRVEIILFTPQT</sequence>
<dbReference type="RefSeq" id="WP_406696933.1">
    <property type="nucleotide sequence ID" value="NZ_CP155447.1"/>
</dbReference>
<dbReference type="SUPFAM" id="SSF103088">
    <property type="entry name" value="OmpA-like"/>
    <property type="match status" value="1"/>
</dbReference>
<dbReference type="InterPro" id="IPR052336">
    <property type="entry name" value="MlaD_Phospholipid_Transporter"/>
</dbReference>
<dbReference type="InterPro" id="IPR036737">
    <property type="entry name" value="OmpA-like_sf"/>
</dbReference>
<dbReference type="AlphaFoldDB" id="A0AAU7CG90"/>
<dbReference type="Pfam" id="PF02470">
    <property type="entry name" value="MlaD"/>
    <property type="match status" value="1"/>
</dbReference>
<dbReference type="InterPro" id="IPR003399">
    <property type="entry name" value="Mce/MlaD"/>
</dbReference>
<proteinExistence type="predicted"/>
<dbReference type="Gene3D" id="3.30.1330.60">
    <property type="entry name" value="OmpA-like domain"/>
    <property type="match status" value="1"/>
</dbReference>
<dbReference type="Pfam" id="PF00691">
    <property type="entry name" value="OmpA"/>
    <property type="match status" value="1"/>
</dbReference>
<evidence type="ECO:0000259" key="2">
    <source>
        <dbReference type="PROSITE" id="PS51123"/>
    </source>
</evidence>
<name>A0AAU7CG90_9BACT</name>
<reference evidence="3" key="1">
    <citation type="submission" date="2024-05" db="EMBL/GenBank/DDBJ databases">
        <title>Planctomycetes of the genus Singulisphaera possess chitinolytic capabilities.</title>
        <authorList>
            <person name="Ivanova A."/>
        </authorList>
    </citation>
    <scope>NUCLEOTIDE SEQUENCE</scope>
    <source>
        <strain evidence="3">Ch08T</strain>
    </source>
</reference>
<gene>
    <name evidence="3" type="ORF">V5E97_38690</name>
</gene>
<dbReference type="PANTHER" id="PTHR33371">
    <property type="entry name" value="INTERMEMBRANE PHOSPHOLIPID TRANSPORT SYSTEM BINDING PROTEIN MLAD-RELATED"/>
    <property type="match status" value="1"/>
</dbReference>
<evidence type="ECO:0000313" key="3">
    <source>
        <dbReference type="EMBL" id="XBH04181.1"/>
    </source>
</evidence>
<keyword evidence="1" id="KW-0472">Membrane</keyword>
<feature type="domain" description="OmpA-like" evidence="2">
    <location>
        <begin position="245"/>
        <end position="370"/>
    </location>
</feature>
<dbReference type="GO" id="GO:0016020">
    <property type="term" value="C:membrane"/>
    <property type="evidence" value="ECO:0007669"/>
    <property type="project" value="UniProtKB-UniRule"/>
</dbReference>
<dbReference type="InterPro" id="IPR006665">
    <property type="entry name" value="OmpA-like"/>
</dbReference>
<accession>A0AAU7CG90</accession>
<dbReference type="PROSITE" id="PS51123">
    <property type="entry name" value="OMPA_2"/>
    <property type="match status" value="1"/>
</dbReference>
<evidence type="ECO:0000256" key="1">
    <source>
        <dbReference type="PROSITE-ProRule" id="PRU00473"/>
    </source>
</evidence>
<organism evidence="3">
    <name type="scientific">Singulisphaera sp. Ch08</name>
    <dbReference type="NCBI Taxonomy" id="3120278"/>
    <lineage>
        <taxon>Bacteria</taxon>
        <taxon>Pseudomonadati</taxon>
        <taxon>Planctomycetota</taxon>
        <taxon>Planctomycetia</taxon>
        <taxon>Isosphaerales</taxon>
        <taxon>Isosphaeraceae</taxon>
        <taxon>Singulisphaera</taxon>
    </lineage>
</organism>